<name>A0ABQ4DLH4_9CELL</name>
<gene>
    <name evidence="3" type="ORF">Cph01nite_19560</name>
</gene>
<sequence>MSHHQSSAVVVDATSSVTRTVHVAASPARVFEVLTRDDLVAQWFGQRASLPDLRVGGTGTLGWDGHDDVPLRIEAYDPPRRFAFAWPGCGGELRDGTDLTVTFTLEPDGAGTALTVVETGFEQLGDDRLRELEDHRGGWTAELDELVELVAGGVAV</sequence>
<evidence type="ECO:0000313" key="4">
    <source>
        <dbReference type="Proteomes" id="UP000614741"/>
    </source>
</evidence>
<comment type="caution">
    <text evidence="3">The sequence shown here is derived from an EMBL/GenBank/DDBJ whole genome shotgun (WGS) entry which is preliminary data.</text>
</comment>
<keyword evidence="4" id="KW-1185">Reference proteome</keyword>
<dbReference type="InterPro" id="IPR013538">
    <property type="entry name" value="ASHA1/2-like_C"/>
</dbReference>
<dbReference type="EMBL" id="BONP01000010">
    <property type="protein sequence ID" value="GIG40194.1"/>
    <property type="molecule type" value="Genomic_DNA"/>
</dbReference>
<organism evidence="3 4">
    <name type="scientific">Cellulomonas phragmiteti</name>
    <dbReference type="NCBI Taxonomy" id="478780"/>
    <lineage>
        <taxon>Bacteria</taxon>
        <taxon>Bacillati</taxon>
        <taxon>Actinomycetota</taxon>
        <taxon>Actinomycetes</taxon>
        <taxon>Micrococcales</taxon>
        <taxon>Cellulomonadaceae</taxon>
        <taxon>Cellulomonas</taxon>
    </lineage>
</organism>
<evidence type="ECO:0000259" key="2">
    <source>
        <dbReference type="Pfam" id="PF08327"/>
    </source>
</evidence>
<dbReference type="Proteomes" id="UP000614741">
    <property type="component" value="Unassembled WGS sequence"/>
</dbReference>
<protein>
    <recommendedName>
        <fullName evidence="2">Activator of Hsp90 ATPase homologue 1/2-like C-terminal domain-containing protein</fullName>
    </recommendedName>
</protein>
<evidence type="ECO:0000256" key="1">
    <source>
        <dbReference type="ARBA" id="ARBA00006817"/>
    </source>
</evidence>
<dbReference type="SUPFAM" id="SSF55961">
    <property type="entry name" value="Bet v1-like"/>
    <property type="match status" value="1"/>
</dbReference>
<dbReference type="RefSeq" id="WP_203673728.1">
    <property type="nucleotide sequence ID" value="NZ_BONP01000010.1"/>
</dbReference>
<dbReference type="InterPro" id="IPR023393">
    <property type="entry name" value="START-like_dom_sf"/>
</dbReference>
<reference evidence="3 4" key="1">
    <citation type="submission" date="2021-01" db="EMBL/GenBank/DDBJ databases">
        <title>Whole genome shotgun sequence of Cellulomonas phragmiteti NBRC 110785.</title>
        <authorList>
            <person name="Komaki H."/>
            <person name="Tamura T."/>
        </authorList>
    </citation>
    <scope>NUCLEOTIDE SEQUENCE [LARGE SCALE GENOMIC DNA]</scope>
    <source>
        <strain evidence="3 4">NBRC 110785</strain>
    </source>
</reference>
<evidence type="ECO:0000313" key="3">
    <source>
        <dbReference type="EMBL" id="GIG40194.1"/>
    </source>
</evidence>
<dbReference type="Pfam" id="PF08327">
    <property type="entry name" value="AHSA1"/>
    <property type="match status" value="1"/>
</dbReference>
<dbReference type="Gene3D" id="3.30.530.20">
    <property type="match status" value="1"/>
</dbReference>
<feature type="domain" description="Activator of Hsp90 ATPase homologue 1/2-like C-terminal" evidence="2">
    <location>
        <begin position="25"/>
        <end position="150"/>
    </location>
</feature>
<accession>A0ABQ4DLH4</accession>
<proteinExistence type="inferred from homology"/>
<comment type="similarity">
    <text evidence="1">Belongs to the AHA1 family.</text>
</comment>